<keyword evidence="3" id="KW-0167">Capsid protein</keyword>
<proteinExistence type="predicted"/>
<dbReference type="InterPro" id="IPR053167">
    <property type="entry name" value="Spore_coat_component"/>
</dbReference>
<feature type="signal peptide" evidence="1">
    <location>
        <begin position="1"/>
        <end position="25"/>
    </location>
</feature>
<organism evidence="3 4">
    <name type="scientific">Sulfurisoma sediminicola</name>
    <dbReference type="NCBI Taxonomy" id="1381557"/>
    <lineage>
        <taxon>Bacteria</taxon>
        <taxon>Pseudomonadati</taxon>
        <taxon>Pseudomonadota</taxon>
        <taxon>Betaproteobacteria</taxon>
        <taxon>Nitrosomonadales</taxon>
        <taxon>Sterolibacteriaceae</taxon>
        <taxon>Sulfurisoma</taxon>
    </lineage>
</organism>
<keyword evidence="1" id="KW-0732">Signal</keyword>
<dbReference type="InterPro" id="IPR007893">
    <property type="entry name" value="Spore_coat_U/FanG"/>
</dbReference>
<dbReference type="RefSeq" id="WP_121242590.1">
    <property type="nucleotide sequence ID" value="NZ_BHVV01000003.1"/>
</dbReference>
<evidence type="ECO:0000259" key="2">
    <source>
        <dbReference type="Pfam" id="PF05229"/>
    </source>
</evidence>
<dbReference type="OrthoDB" id="8590245at2"/>
<dbReference type="EMBL" id="RCCI01000006">
    <property type="protein sequence ID" value="RLJ63713.1"/>
    <property type="molecule type" value="Genomic_DNA"/>
</dbReference>
<name>A0A497XBF8_9PROT</name>
<accession>A0A497XBF8</accession>
<feature type="domain" description="Spore coat protein U/FanG" evidence="2">
    <location>
        <begin position="28"/>
        <end position="156"/>
    </location>
</feature>
<protein>
    <submittedName>
        <fullName evidence="3">Spore coat protein U-like protein</fullName>
    </submittedName>
</protein>
<dbReference type="AlphaFoldDB" id="A0A497XBF8"/>
<feature type="chain" id="PRO_5019748845" evidence="1">
    <location>
        <begin position="26"/>
        <end position="160"/>
    </location>
</feature>
<comment type="caution">
    <text evidence="3">The sequence shown here is derived from an EMBL/GenBank/DDBJ whole genome shotgun (WGS) entry which is preliminary data.</text>
</comment>
<evidence type="ECO:0000313" key="3">
    <source>
        <dbReference type="EMBL" id="RLJ63713.1"/>
    </source>
</evidence>
<evidence type="ECO:0000313" key="4">
    <source>
        <dbReference type="Proteomes" id="UP000268908"/>
    </source>
</evidence>
<sequence>MKFSKLILVGALGAAGVLGNGVALAADTAAITVSAAVLGTCKFVAPKTGALAFGNLDPSVGGNVNGTATNPSFWCTKGASYTISDDFGVNEAVAGVAPRRMKHATLAEYIPYTFTYTATGTGAGPGTPATLNLAGQVLGTDYANVSAGNYGDTVTLSITP</sequence>
<evidence type="ECO:0000256" key="1">
    <source>
        <dbReference type="SAM" id="SignalP"/>
    </source>
</evidence>
<gene>
    <name evidence="3" type="ORF">DFR35_2345</name>
</gene>
<keyword evidence="4" id="KW-1185">Reference proteome</keyword>
<dbReference type="Proteomes" id="UP000268908">
    <property type="component" value="Unassembled WGS sequence"/>
</dbReference>
<reference evidence="3 4" key="1">
    <citation type="submission" date="2018-10" db="EMBL/GenBank/DDBJ databases">
        <title>Genomic Encyclopedia of Type Strains, Phase IV (KMG-IV): sequencing the most valuable type-strain genomes for metagenomic binning, comparative biology and taxonomic classification.</title>
        <authorList>
            <person name="Goeker M."/>
        </authorList>
    </citation>
    <scope>NUCLEOTIDE SEQUENCE [LARGE SCALE GENOMIC DNA]</scope>
    <source>
        <strain evidence="3 4">DSM 26916</strain>
    </source>
</reference>
<dbReference type="PANTHER" id="PTHR37089">
    <property type="entry name" value="PROTEIN U-RELATED"/>
    <property type="match status" value="1"/>
</dbReference>
<dbReference type="Pfam" id="PF05229">
    <property type="entry name" value="SCPU"/>
    <property type="match status" value="1"/>
</dbReference>
<keyword evidence="3" id="KW-0946">Virion</keyword>